<keyword evidence="1" id="KW-0378">Hydrolase</keyword>
<dbReference type="InterPro" id="IPR032048">
    <property type="entry name" value="TGase_elicitor"/>
</dbReference>
<dbReference type="EMBL" id="JARRAF010000006">
    <property type="protein sequence ID" value="MDK2123900.1"/>
    <property type="molecule type" value="Genomic_DNA"/>
</dbReference>
<comment type="caution">
    <text evidence="3">The sequence shown here is derived from an EMBL/GenBank/DDBJ whole genome shotgun (WGS) entry which is preliminary data.</text>
</comment>
<sequence>MPAFAGVASTADQQAISEYLQRLNADTKRTMDELPQKKAAAPFAAKTANKFSPQAIQSGAYIATKDEVRNQLINGKRRMAGGVEVFAASAAIAGNDDAARLVDNGSAMVRNVFDMDTQNLKSARLEEQPWSDTYWPLYNGSVSNRYADSSVNNSSDWKALWTAHNQTSPVAGYISGGKTDFLSPAEKYDLLVGDTSFGLTAAGWNSGKGYYDRNGKVEGWMGLCHGWAPAAYMLPRPKNTITVTSANGTKVKLFPSDIKAMGTMLWANSSPSSRFIGGRCNAKDPAKDTNGRIQDQNCFDNNPGTWHQAVVNQIGVSKRSFVLDATYDYEVWNQPVLGYSYTYFNPQTGKAFTTAKEAMIARANYTNDKFAKYRSANGVNVVGVRMTLSYIVETEPSQASVDSPSRDAITNVSYMYDLELDANGNIIGGEWYTNRHPDFLWTPAPTTRAQSYYNPGTPWNVLTSPMPADWTNYAAYSSRYNQPMSAVVERLFNLSAADDWNTATTYKTGARVKFNGALYAATRGTKGETPSAGGAWRAL</sequence>
<proteinExistence type="predicted"/>
<dbReference type="RefSeq" id="WP_284100205.1">
    <property type="nucleotide sequence ID" value="NZ_JARRAF010000006.1"/>
</dbReference>
<dbReference type="Proteomes" id="UP001172778">
    <property type="component" value="Unassembled WGS sequence"/>
</dbReference>
<feature type="domain" description="Chitin-binding type-3" evidence="2">
    <location>
        <begin position="497"/>
        <end position="539"/>
    </location>
</feature>
<name>A0ABT7DV10_9NEIS</name>
<dbReference type="InterPro" id="IPR003610">
    <property type="entry name" value="CBM5/12"/>
</dbReference>
<accession>A0ABT7DV10</accession>
<dbReference type="Pfam" id="PF16683">
    <property type="entry name" value="TGase_elicitor"/>
    <property type="match status" value="1"/>
</dbReference>
<dbReference type="SMART" id="SM00495">
    <property type="entry name" value="ChtBD3"/>
    <property type="match status" value="1"/>
</dbReference>
<evidence type="ECO:0000313" key="4">
    <source>
        <dbReference type="Proteomes" id="UP001172778"/>
    </source>
</evidence>
<dbReference type="InterPro" id="IPR036573">
    <property type="entry name" value="CBM_sf_5/12"/>
</dbReference>
<protein>
    <recommendedName>
        <fullName evidence="2">Chitin-binding type-3 domain-containing protein</fullName>
    </recommendedName>
</protein>
<evidence type="ECO:0000256" key="1">
    <source>
        <dbReference type="ARBA" id="ARBA00022801"/>
    </source>
</evidence>
<dbReference type="CDD" id="cd12215">
    <property type="entry name" value="ChiC_BD"/>
    <property type="match status" value="1"/>
</dbReference>
<evidence type="ECO:0000259" key="2">
    <source>
        <dbReference type="SMART" id="SM00495"/>
    </source>
</evidence>
<dbReference type="Gene3D" id="2.10.10.20">
    <property type="entry name" value="Carbohydrate-binding module superfamily 5/12"/>
    <property type="match status" value="1"/>
</dbReference>
<reference evidence="3" key="1">
    <citation type="submission" date="2023-03" db="EMBL/GenBank/DDBJ databases">
        <title>Chitinimonas shenzhenensis gen. nov., sp. nov., a novel member of family Burkholderiaceae isolated from activated sludge collected in Shen Zhen, China.</title>
        <authorList>
            <person name="Wang X."/>
        </authorList>
    </citation>
    <scope>NUCLEOTIDE SEQUENCE</scope>
    <source>
        <strain evidence="3">DQS-5</strain>
    </source>
</reference>
<gene>
    <name evidence="3" type="ORF">PZA18_07540</name>
</gene>
<dbReference type="SUPFAM" id="SSF51055">
    <property type="entry name" value="Carbohydrate binding domain"/>
    <property type="match status" value="1"/>
</dbReference>
<keyword evidence="4" id="KW-1185">Reference proteome</keyword>
<organism evidence="3 4">
    <name type="scientific">Parachitinimonas caeni</name>
    <dbReference type="NCBI Taxonomy" id="3031301"/>
    <lineage>
        <taxon>Bacteria</taxon>
        <taxon>Pseudomonadati</taxon>
        <taxon>Pseudomonadota</taxon>
        <taxon>Betaproteobacteria</taxon>
        <taxon>Neisseriales</taxon>
        <taxon>Chitinibacteraceae</taxon>
        <taxon>Parachitinimonas</taxon>
    </lineage>
</organism>
<evidence type="ECO:0000313" key="3">
    <source>
        <dbReference type="EMBL" id="MDK2123900.1"/>
    </source>
</evidence>